<evidence type="ECO:0000313" key="3">
    <source>
        <dbReference type="Proteomes" id="UP000221538"/>
    </source>
</evidence>
<dbReference type="AlphaFoldDB" id="A0A292ZCI2"/>
<dbReference type="EMBL" id="BEWI01000030">
    <property type="protein sequence ID" value="GAY20543.1"/>
    <property type="molecule type" value="Genomic_DNA"/>
</dbReference>
<sequence>MDKSRHSLRVKSGAFRPPRFRESSPQPANRRKFPPTACG</sequence>
<feature type="region of interest" description="Disordered" evidence="1">
    <location>
        <begin position="1"/>
        <end position="39"/>
    </location>
</feature>
<protein>
    <submittedName>
        <fullName evidence="2">Uncharacterized protein</fullName>
    </submittedName>
</protein>
<name>A0A292ZCI2_SPHSA</name>
<evidence type="ECO:0000256" key="1">
    <source>
        <dbReference type="SAM" id="MobiDB-lite"/>
    </source>
</evidence>
<accession>A0A292ZCI2</accession>
<comment type="caution">
    <text evidence="2">The sequence shown here is derived from an EMBL/GenBank/DDBJ whole genome shotgun (WGS) entry which is preliminary data.</text>
</comment>
<proteinExistence type="predicted"/>
<evidence type="ECO:0000313" key="2">
    <source>
        <dbReference type="EMBL" id="GAY20543.1"/>
    </source>
</evidence>
<organism evidence="2 3">
    <name type="scientific">Sphingobium fuliginis (strain ATCC 27551)</name>
    <dbReference type="NCBI Taxonomy" id="336203"/>
    <lineage>
        <taxon>Bacteria</taxon>
        <taxon>Pseudomonadati</taxon>
        <taxon>Pseudomonadota</taxon>
        <taxon>Alphaproteobacteria</taxon>
        <taxon>Sphingomonadales</taxon>
        <taxon>Sphingomonadaceae</taxon>
        <taxon>Sphingobium</taxon>
    </lineage>
</organism>
<reference evidence="2 3" key="2">
    <citation type="journal article" date="2013" name="Environ. Sci. Technol.">
        <title>The 4-tert-butylphenol-utilizing bacterium Sphingobium fuliginis OMI can degrade bisphenols via phenolic ring hydroxylation and meta-cleavage pathway.</title>
        <authorList>
            <person name="Ogata Y."/>
            <person name="Goda S."/>
            <person name="Toyama T."/>
            <person name="Sei K."/>
            <person name="Ike M."/>
        </authorList>
    </citation>
    <scope>NUCLEOTIDE SEQUENCE [LARGE SCALE GENOMIC DNA]</scope>
    <source>
        <strain evidence="2 3">OMI</strain>
    </source>
</reference>
<reference evidence="2 3" key="1">
    <citation type="journal article" date="2013" name="Biodegradation">
        <title>Occurrence of 4-tert-butylphenol (4-t-BP) biodegradation in an aquatic sample caused by the presence of Spirodela polyrrhiza and isolation of a 4-t-BP-utilizing bacterium.</title>
        <authorList>
            <person name="Ogata Y."/>
            <person name="Toyama T."/>
            <person name="Yu N."/>
            <person name="Wang X."/>
            <person name="Sei K."/>
            <person name="Ike M."/>
        </authorList>
    </citation>
    <scope>NUCLEOTIDE SEQUENCE [LARGE SCALE GENOMIC DNA]</scope>
    <source>
        <strain evidence="2 3">OMI</strain>
    </source>
</reference>
<gene>
    <name evidence="2" type="ORF">SFOMI_1068</name>
</gene>
<dbReference type="Proteomes" id="UP000221538">
    <property type="component" value="Unassembled WGS sequence"/>
</dbReference>